<proteinExistence type="predicted"/>
<evidence type="ECO:0000313" key="2">
    <source>
        <dbReference type="EMBL" id="GGX73684.1"/>
    </source>
</evidence>
<keyword evidence="1" id="KW-0812">Transmembrane</keyword>
<dbReference type="AlphaFoldDB" id="A0A918NK08"/>
<dbReference type="EMBL" id="BMYV01000003">
    <property type="protein sequence ID" value="GGX73684.1"/>
    <property type="molecule type" value="Genomic_DNA"/>
</dbReference>
<organism evidence="2 3">
    <name type="scientific">Litorimonas cladophorae</name>
    <dbReference type="NCBI Taxonomy" id="1220491"/>
    <lineage>
        <taxon>Bacteria</taxon>
        <taxon>Pseudomonadati</taxon>
        <taxon>Pseudomonadota</taxon>
        <taxon>Alphaproteobacteria</taxon>
        <taxon>Maricaulales</taxon>
        <taxon>Robiginitomaculaceae</taxon>
    </lineage>
</organism>
<feature type="transmembrane region" description="Helical" evidence="1">
    <location>
        <begin position="36"/>
        <end position="59"/>
    </location>
</feature>
<evidence type="ECO:0000256" key="1">
    <source>
        <dbReference type="SAM" id="Phobius"/>
    </source>
</evidence>
<reference evidence="2 3" key="1">
    <citation type="journal article" date="2014" name="Int. J. Syst. Evol. Microbiol.">
        <title>Complete genome sequence of Corynebacterium casei LMG S-19264T (=DSM 44701T), isolated from a smear-ripened cheese.</title>
        <authorList>
            <consortium name="US DOE Joint Genome Institute (JGI-PGF)"/>
            <person name="Walter F."/>
            <person name="Albersmeier A."/>
            <person name="Kalinowski J."/>
            <person name="Ruckert C."/>
        </authorList>
    </citation>
    <scope>NUCLEOTIDE SEQUENCE [LARGE SCALE GENOMIC DNA]</scope>
    <source>
        <strain evidence="2 3">KCTC 23968</strain>
    </source>
</reference>
<sequence length="106" mass="11555">MSWTLAIIVLLTFIATGCFGLRRLQSKLTGSDRPDWMTVIIMTVSTYVAFTVVFGLMFFSFNLGVDPNPEGLKLIHAPIFAVLPAGVFGCIGLVGTLLNLSRERST</sequence>
<name>A0A918NK08_9PROT</name>
<keyword evidence="1" id="KW-1133">Transmembrane helix</keyword>
<feature type="transmembrane region" description="Helical" evidence="1">
    <location>
        <begin position="6"/>
        <end position="24"/>
    </location>
</feature>
<dbReference type="Proteomes" id="UP000600865">
    <property type="component" value="Unassembled WGS sequence"/>
</dbReference>
<comment type="caution">
    <text evidence="2">The sequence shown here is derived from an EMBL/GenBank/DDBJ whole genome shotgun (WGS) entry which is preliminary data.</text>
</comment>
<evidence type="ECO:0000313" key="3">
    <source>
        <dbReference type="Proteomes" id="UP000600865"/>
    </source>
</evidence>
<feature type="transmembrane region" description="Helical" evidence="1">
    <location>
        <begin position="79"/>
        <end position="100"/>
    </location>
</feature>
<gene>
    <name evidence="2" type="ORF">GCM10011309_24710</name>
</gene>
<keyword evidence="3" id="KW-1185">Reference proteome</keyword>
<protein>
    <submittedName>
        <fullName evidence="2">Uncharacterized protein</fullName>
    </submittedName>
</protein>
<accession>A0A918NK08</accession>
<keyword evidence="1" id="KW-0472">Membrane</keyword>